<dbReference type="InterPro" id="IPR036939">
    <property type="entry name" value="Cu2_ascorb_mOase_N_sf"/>
</dbReference>
<dbReference type="Gene3D" id="2.60.120.310">
    <property type="entry name" value="Copper type II, ascorbate-dependent monooxygenase, N-terminal domain"/>
    <property type="match status" value="1"/>
</dbReference>
<sequence length="462" mass="49676">MSDALSSRSMFYPMSATVVLIASIFALTTRTAPVHSAPPIHASRAVADASPNYTRDIAPILLHSCASCHRPGASAPFSLLTPHDAQKRAAQIAELTRIRYMPPWLPEPGHGDFAGDRRLTDAQIRKIADWVKAGAPEGPRSLTPTPPSPKDWPLGPPDLIVRMAQPFSFGAADEAQCRSFLLPKRLTQDRYLRAVDFRTGAPGVVRHASLFIDGSDKARRLQQQSGAVGWTDFSGSAGPERRRIGEWAVGREPSRFPKGTAALLKRKDDLVLQLRFQPDGRQVQERSEIALYFASSPADAPESVALGNAWVNLRPNEVAAVTDSFTLPVAARIHAVSPHAEMMCRSITADATLPTGAVTPLLSIPQFNLDWAEPLRYRSPVDLPAGTRITVTLKYDNSAGNPRNAEGVPMVAAPGFGCTDEFAGVEFQITAAQPRDASALSKVLAARGATYVIKSSGATGHG</sequence>
<dbReference type="GO" id="GO:0016715">
    <property type="term" value="F:oxidoreductase activity, acting on paired donors, with incorporation or reduction of molecular oxygen, reduced ascorbate as one donor, and incorporation of one atom of oxygen"/>
    <property type="evidence" value="ECO:0007669"/>
    <property type="project" value="InterPro"/>
</dbReference>
<accession>A0A9N7QGR9</accession>
<dbReference type="InterPro" id="IPR036909">
    <property type="entry name" value="Cyt_c-like_dom_sf"/>
</dbReference>
<proteinExistence type="predicted"/>
<dbReference type="EMBL" id="AP025739">
    <property type="protein sequence ID" value="BDI33836.1"/>
    <property type="molecule type" value="Genomic_DNA"/>
</dbReference>
<dbReference type="SUPFAM" id="SSF46626">
    <property type="entry name" value="Cytochrome c"/>
    <property type="match status" value="1"/>
</dbReference>
<dbReference type="InterPro" id="IPR008977">
    <property type="entry name" value="PHM/PNGase_F_dom_sf"/>
</dbReference>
<dbReference type="GO" id="GO:0009055">
    <property type="term" value="F:electron transfer activity"/>
    <property type="evidence" value="ECO:0007669"/>
    <property type="project" value="InterPro"/>
</dbReference>
<gene>
    <name evidence="1" type="ORF">CCAX7_58870</name>
</gene>
<dbReference type="Proteomes" id="UP000287394">
    <property type="component" value="Chromosome"/>
</dbReference>
<dbReference type="AlphaFoldDB" id="A0A9N7QGR9"/>
<evidence type="ECO:0000313" key="1">
    <source>
        <dbReference type="EMBL" id="BDI33836.1"/>
    </source>
</evidence>
<evidence type="ECO:0000313" key="2">
    <source>
        <dbReference type="Proteomes" id="UP000287394"/>
    </source>
</evidence>
<dbReference type="SUPFAM" id="SSF49742">
    <property type="entry name" value="PHM/PNGase F"/>
    <property type="match status" value="1"/>
</dbReference>
<protein>
    <recommendedName>
        <fullName evidence="3">Cytochrome c domain-containing protein</fullName>
    </recommendedName>
</protein>
<evidence type="ECO:0008006" key="3">
    <source>
        <dbReference type="Google" id="ProtNLM"/>
    </source>
</evidence>
<dbReference type="GO" id="GO:0005507">
    <property type="term" value="F:copper ion binding"/>
    <property type="evidence" value="ECO:0007669"/>
    <property type="project" value="InterPro"/>
</dbReference>
<keyword evidence="2" id="KW-1185">Reference proteome</keyword>
<name>A0A9N7QGR9_9BACT</name>
<reference evidence="1 2" key="1">
    <citation type="journal article" date="2019" name="Int. J. Syst. Evol. Microbiol.">
        <title>Capsulimonas corticalis gen. nov., sp. nov., an aerobic capsulated bacterium, of a novel bacterial order, Capsulimonadales ord. nov., of the class Armatimonadia of the phylum Armatimonadetes.</title>
        <authorList>
            <person name="Li J."/>
            <person name="Kudo C."/>
            <person name="Tonouchi A."/>
        </authorList>
    </citation>
    <scope>NUCLEOTIDE SEQUENCE [LARGE SCALE GENOMIC DNA]</scope>
    <source>
        <strain evidence="1 2">AX-7</strain>
    </source>
</reference>
<dbReference type="GO" id="GO:0020037">
    <property type="term" value="F:heme binding"/>
    <property type="evidence" value="ECO:0007669"/>
    <property type="project" value="InterPro"/>
</dbReference>
<organism evidence="1 2">
    <name type="scientific">Capsulimonas corticalis</name>
    <dbReference type="NCBI Taxonomy" id="2219043"/>
    <lineage>
        <taxon>Bacteria</taxon>
        <taxon>Bacillati</taxon>
        <taxon>Armatimonadota</taxon>
        <taxon>Armatimonadia</taxon>
        <taxon>Capsulimonadales</taxon>
        <taxon>Capsulimonadaceae</taxon>
        <taxon>Capsulimonas</taxon>
    </lineage>
</organism>
<dbReference type="KEGG" id="ccot:CCAX7_58870"/>